<name>X1CPN4_9ZZZZ</name>
<gene>
    <name evidence="1" type="ORF">S01H4_43335</name>
</gene>
<reference evidence="1" key="1">
    <citation type="journal article" date="2014" name="Front. Microbiol.">
        <title>High frequency of phylogenetically diverse reductive dehalogenase-homologous genes in deep subseafloor sedimentary metagenomes.</title>
        <authorList>
            <person name="Kawai M."/>
            <person name="Futagami T."/>
            <person name="Toyoda A."/>
            <person name="Takaki Y."/>
            <person name="Nishi S."/>
            <person name="Hori S."/>
            <person name="Arai W."/>
            <person name="Tsubouchi T."/>
            <person name="Morono Y."/>
            <person name="Uchiyama I."/>
            <person name="Ito T."/>
            <person name="Fujiyama A."/>
            <person name="Inagaki F."/>
            <person name="Takami H."/>
        </authorList>
    </citation>
    <scope>NUCLEOTIDE SEQUENCE</scope>
    <source>
        <strain evidence="1">Expedition CK06-06</strain>
    </source>
</reference>
<feature type="non-terminal residue" evidence="1">
    <location>
        <position position="33"/>
    </location>
</feature>
<dbReference type="EMBL" id="BART01023897">
    <property type="protein sequence ID" value="GAG98088.1"/>
    <property type="molecule type" value="Genomic_DNA"/>
</dbReference>
<accession>X1CPN4</accession>
<proteinExistence type="predicted"/>
<protein>
    <submittedName>
        <fullName evidence="1">Uncharacterized protein</fullName>
    </submittedName>
</protein>
<evidence type="ECO:0000313" key="1">
    <source>
        <dbReference type="EMBL" id="GAG98088.1"/>
    </source>
</evidence>
<organism evidence="1">
    <name type="scientific">marine sediment metagenome</name>
    <dbReference type="NCBI Taxonomy" id="412755"/>
    <lineage>
        <taxon>unclassified sequences</taxon>
        <taxon>metagenomes</taxon>
        <taxon>ecological metagenomes</taxon>
    </lineage>
</organism>
<comment type="caution">
    <text evidence="1">The sequence shown here is derived from an EMBL/GenBank/DDBJ whole genome shotgun (WGS) entry which is preliminary data.</text>
</comment>
<dbReference type="AlphaFoldDB" id="X1CPN4"/>
<sequence>MSANRLEVHPTRQELLVLKRRKTLADGIADILQ</sequence>